<dbReference type="Proteomes" id="UP000192707">
    <property type="component" value="Unassembled WGS sequence"/>
</dbReference>
<name>A0A1W9Z9M8_MYCAI</name>
<dbReference type="Gene3D" id="3.50.50.60">
    <property type="entry name" value="FAD/NAD(P)-binding domain"/>
    <property type="match status" value="3"/>
</dbReference>
<dbReference type="OrthoDB" id="5168853at2"/>
<dbReference type="PANTHER" id="PTHR42877:SF4">
    <property type="entry name" value="FAD_NAD(P)-BINDING DOMAIN-CONTAINING PROTEIN-RELATED"/>
    <property type="match status" value="1"/>
</dbReference>
<dbReference type="SUPFAM" id="SSF51905">
    <property type="entry name" value="FAD/NAD(P)-binding domain"/>
    <property type="match status" value="2"/>
</dbReference>
<dbReference type="PANTHER" id="PTHR42877">
    <property type="entry name" value="L-ORNITHINE N(5)-MONOOXYGENASE-RELATED"/>
    <property type="match status" value="1"/>
</dbReference>
<dbReference type="EMBL" id="MVHG01000076">
    <property type="protein sequence ID" value="ORA09506.1"/>
    <property type="molecule type" value="Genomic_DNA"/>
</dbReference>
<dbReference type="Pfam" id="PF13450">
    <property type="entry name" value="NAD_binding_8"/>
    <property type="match status" value="1"/>
</dbReference>
<dbReference type="PRINTS" id="PR00411">
    <property type="entry name" value="PNDRDTASEI"/>
</dbReference>
<dbReference type="RefSeq" id="WP_142279533.1">
    <property type="nucleotide sequence ID" value="NZ_MVHG01000076.1"/>
</dbReference>
<accession>A0A1W9Z9M8</accession>
<keyword evidence="2" id="KW-1185">Reference proteome</keyword>
<proteinExistence type="predicted"/>
<evidence type="ECO:0000313" key="2">
    <source>
        <dbReference type="Proteomes" id="UP000192707"/>
    </source>
</evidence>
<dbReference type="InterPro" id="IPR036188">
    <property type="entry name" value="FAD/NAD-bd_sf"/>
</dbReference>
<sequence length="641" mass="72005">MQVDAGIECELARALEDADVPALVATLAHLTGDRRWLESPYKADRDSVLRDDPTGGLAPEHVREVRAAALHILLDRQKNGQSWSGKDELDPDSFAEIMSACVAEPVPAEYEPMVREEIGLSDRVVNWRVPPHPSAVDAFHVLIIGAGMSGLCTAMQLEQLGVPYTILEKNPCVGGTWYENSYPGCRVDVPNHFYSYSFERNPNWSSYYSDRDELFAYFTGCADKYGVSPHIRFNHEVVAARFDAERQRWIVDVSTPDGRATHLQANVLVTAVGQLNRPLLPTLDGLSDFQGPVFHSATWRHDVELSGKSVAVVGTGASAMQFAPAVAGVASDTIIFQRSPQWAIPNPLYHRRVSEETKWLLRHVPAYAGWYRFSLIWKLCDGLWPALHVDPDWAGNGRSINAFNERVRLRLTRYIEQKLSDRPDLLDKALPKYPPYSKRMLVDNNWFDMLKKPSVSLVTEPISHVTSDSIVTADGTSHPVDAIICGTGFAATKMLWPIIITGKSGQKLDEVWRGDDPRAYLGMAMPGFPNLFFLYGPNTNLGHGGSIIFHAECQSRYIVQCVRELIENGKGSMECRSDVFAEYQQRLDSALGGMIWSQVEAGSWYRNSRRRIVANTPWRLVDYWNMTRELDTADWIFEGSR</sequence>
<dbReference type="PRINTS" id="PR00368">
    <property type="entry name" value="FADPNR"/>
</dbReference>
<evidence type="ECO:0000313" key="1">
    <source>
        <dbReference type="EMBL" id="ORA09506.1"/>
    </source>
</evidence>
<evidence type="ECO:0008006" key="3">
    <source>
        <dbReference type="Google" id="ProtNLM"/>
    </source>
</evidence>
<comment type="caution">
    <text evidence="1">The sequence shown here is derived from an EMBL/GenBank/DDBJ whole genome shotgun (WGS) entry which is preliminary data.</text>
</comment>
<protein>
    <recommendedName>
        <fullName evidence="3">Monooxygenase</fullName>
    </recommendedName>
</protein>
<dbReference type="AlphaFoldDB" id="A0A1W9Z9M8"/>
<organism evidence="1 2">
    <name type="scientific">Mycobacterium arosiense ATCC BAA-1401 = DSM 45069</name>
    <dbReference type="NCBI Taxonomy" id="1265311"/>
    <lineage>
        <taxon>Bacteria</taxon>
        <taxon>Bacillati</taxon>
        <taxon>Actinomycetota</taxon>
        <taxon>Actinomycetes</taxon>
        <taxon>Mycobacteriales</taxon>
        <taxon>Mycobacteriaceae</taxon>
        <taxon>Mycobacterium</taxon>
        <taxon>Mycobacterium avium complex (MAC)</taxon>
    </lineage>
</organism>
<gene>
    <name evidence="1" type="ORF">BST14_21935</name>
</gene>
<reference evidence="1 2" key="1">
    <citation type="submission" date="2016-12" db="EMBL/GenBank/DDBJ databases">
        <title>The new phylogeny of genus Mycobacterium.</title>
        <authorList>
            <person name="Tortoli E."/>
            <person name="Trovato A."/>
            <person name="Cirillo D.M."/>
        </authorList>
    </citation>
    <scope>NUCLEOTIDE SEQUENCE [LARGE SCALE GENOMIC DNA]</scope>
    <source>
        <strain evidence="1 2">DSM 45069</strain>
    </source>
</reference>
<dbReference type="InterPro" id="IPR051209">
    <property type="entry name" value="FAD-bind_Monooxygenase_sf"/>
</dbReference>